<dbReference type="EMBL" id="CP001988">
    <property type="protein sequence ID" value="ADE72385.1"/>
    <property type="molecule type" value="Genomic_DNA"/>
</dbReference>
<accession>D5E3L0</accession>
<keyword evidence="1" id="KW-0614">Plasmid</keyword>
<evidence type="ECO:0000313" key="1">
    <source>
        <dbReference type="EMBL" id="ADE72385.1"/>
    </source>
</evidence>
<evidence type="ECO:0000313" key="2">
    <source>
        <dbReference type="Proteomes" id="UP000000935"/>
    </source>
</evidence>
<geneLocation type="plasmid" evidence="1 2">
    <name>pBM500</name>
</geneLocation>
<sequence length="43" mass="5091">MIVIYDPFLHLLSSFLQNTEYKFTKSTIVNSNCFSIKLQYQKS</sequence>
<reference evidence="1 2" key="1">
    <citation type="journal article" date="2011" name="J. Bacteriol.">
        <title>Genome sequences of the biotechnologically important Bacillus megaterium strains QM B1551 and DSM319.</title>
        <authorList>
            <person name="Eppinger M."/>
            <person name="Bunk B."/>
            <person name="Johns M.A."/>
            <person name="Edirisinghe J.N."/>
            <person name="Kutumbaka K.K."/>
            <person name="Koenig S.S."/>
            <person name="Huot Creasy H."/>
            <person name="Rosovitz M.J."/>
            <person name="Riley D.R."/>
            <person name="Daugherty S."/>
            <person name="Martin M."/>
            <person name="Elbourne L.D."/>
            <person name="Paulsen I."/>
            <person name="Biedendieck R."/>
            <person name="Braun C."/>
            <person name="Grayburn S."/>
            <person name="Dhingra S."/>
            <person name="Lukyanchuk V."/>
            <person name="Ball B."/>
            <person name="Ul-Qamar R."/>
            <person name="Seibel J."/>
            <person name="Bremer E."/>
            <person name="Jahn D."/>
            <person name="Ravel J."/>
            <person name="Vary P.S."/>
        </authorList>
    </citation>
    <scope>NUCLEOTIDE SEQUENCE [LARGE SCALE GENOMIC DNA]</scope>
    <source>
        <strain evidence="2">ATCC 12872 / QMB1551</strain>
        <plasmid evidence="1">pBM500</plasmid>
    </source>
</reference>
<keyword evidence="2" id="KW-1185">Reference proteome</keyword>
<dbReference type="KEGG" id="bmq:BMQ_pBM50046"/>
<gene>
    <name evidence="1" type="ordered locus">BMQ_pBM50046</name>
</gene>
<name>D5E3L0_PRIM1</name>
<dbReference type="Proteomes" id="UP000000935">
    <property type="component" value="Plasmid pBM500"/>
</dbReference>
<protein>
    <submittedName>
        <fullName evidence="1">Uncharacterized protein</fullName>
    </submittedName>
</protein>
<dbReference type="HOGENOM" id="CLU_3229717_0_0_9"/>
<dbReference type="AlphaFoldDB" id="D5E3L0"/>
<proteinExistence type="predicted"/>
<organism evidence="1 2">
    <name type="scientific">Priestia megaterium (strain ATCC 12872 / QMB1551)</name>
    <name type="common">Bacillus megaterium</name>
    <dbReference type="NCBI Taxonomy" id="545693"/>
    <lineage>
        <taxon>Bacteria</taxon>
        <taxon>Bacillati</taxon>
        <taxon>Bacillota</taxon>
        <taxon>Bacilli</taxon>
        <taxon>Bacillales</taxon>
        <taxon>Bacillaceae</taxon>
        <taxon>Priestia</taxon>
    </lineage>
</organism>